<sequence length="396" mass="40432">MSSSVSDRTSTGELPTVRPTDLAQARDAMRDAARDGHRVLVRGAGTAQCWGAPVGPVDVVVDTTGMDQLVAYNPADMTVAVGAGMAMADLQNRLEGQRVALDAARIPAGATVGGLLATADGGPLRATYGTLRDLVIGVTVVLADGTVARSGGHVIKNVAGYDLTKLFAGSLGSFGLVAEVVLRVHPRPEASRTLAVPCPVTEAVTAAGVVLASPLEPVAVDWHDGRLLVRFEGTTAGAVTRADKARELLGRGDVLAVDSEEAAWSSLAALVRGGEGQTVLRAGTRPDQIGELAELLHTLADRHGVSAALTAGVGVGVSTVALTGGSPAGHGAVLDGWRARVLATGGSVTVHRAADGLFEVAPAWGPAPATAPLLRAIKQELDADHRLAPGRFAPWF</sequence>
<feature type="domain" description="FAD-binding PCMH-type" evidence="4">
    <location>
        <begin position="9"/>
        <end position="187"/>
    </location>
</feature>
<dbReference type="InterPro" id="IPR006094">
    <property type="entry name" value="Oxid_FAD_bind_N"/>
</dbReference>
<dbReference type="SUPFAM" id="SSF55103">
    <property type="entry name" value="FAD-linked oxidases, C-terminal domain"/>
    <property type="match status" value="1"/>
</dbReference>
<dbReference type="AlphaFoldDB" id="A0A1H1W8S9"/>
<dbReference type="InterPro" id="IPR016166">
    <property type="entry name" value="FAD-bd_PCMH"/>
</dbReference>
<gene>
    <name evidence="5" type="ORF">SAMN04489717_4401</name>
</gene>
<evidence type="ECO:0000313" key="6">
    <source>
        <dbReference type="Proteomes" id="UP000198983"/>
    </source>
</evidence>
<dbReference type="InterPro" id="IPR036318">
    <property type="entry name" value="FAD-bd_PCMH-like_sf"/>
</dbReference>
<dbReference type="InterPro" id="IPR016169">
    <property type="entry name" value="FAD-bd_PCMH_sub2"/>
</dbReference>
<dbReference type="EMBL" id="LT629732">
    <property type="protein sequence ID" value="SDS93372.1"/>
    <property type="molecule type" value="Genomic_DNA"/>
</dbReference>
<dbReference type="STRING" id="117157.SAMN04489717_4401"/>
<name>A0A1H1W8S9_9ACTN</name>
<accession>A0A1H1W8S9</accession>
<keyword evidence="1" id="KW-0285">Flavoprotein</keyword>
<proteinExistence type="predicted"/>
<organism evidence="5 6">
    <name type="scientific">Actinopolymorpha singaporensis</name>
    <dbReference type="NCBI Taxonomy" id="117157"/>
    <lineage>
        <taxon>Bacteria</taxon>
        <taxon>Bacillati</taxon>
        <taxon>Actinomycetota</taxon>
        <taxon>Actinomycetes</taxon>
        <taxon>Propionibacteriales</taxon>
        <taxon>Actinopolymorphaceae</taxon>
        <taxon>Actinopolymorpha</taxon>
    </lineage>
</organism>
<feature type="region of interest" description="Disordered" evidence="3">
    <location>
        <begin position="1"/>
        <end position="20"/>
    </location>
</feature>
<evidence type="ECO:0000313" key="5">
    <source>
        <dbReference type="EMBL" id="SDS93372.1"/>
    </source>
</evidence>
<dbReference type="Gene3D" id="3.30.465.10">
    <property type="match status" value="1"/>
</dbReference>
<evidence type="ECO:0000256" key="2">
    <source>
        <dbReference type="ARBA" id="ARBA00022827"/>
    </source>
</evidence>
<dbReference type="Proteomes" id="UP000198983">
    <property type="component" value="Chromosome I"/>
</dbReference>
<dbReference type="GO" id="GO:0071949">
    <property type="term" value="F:FAD binding"/>
    <property type="evidence" value="ECO:0007669"/>
    <property type="project" value="InterPro"/>
</dbReference>
<keyword evidence="2" id="KW-0274">FAD</keyword>
<evidence type="ECO:0000256" key="3">
    <source>
        <dbReference type="SAM" id="MobiDB-lite"/>
    </source>
</evidence>
<dbReference type="PANTHER" id="PTHR11748">
    <property type="entry name" value="D-LACTATE DEHYDROGENASE"/>
    <property type="match status" value="1"/>
</dbReference>
<dbReference type="GO" id="GO:0003824">
    <property type="term" value="F:catalytic activity"/>
    <property type="evidence" value="ECO:0007669"/>
    <property type="project" value="InterPro"/>
</dbReference>
<dbReference type="PROSITE" id="PS51387">
    <property type="entry name" value="FAD_PCMH"/>
    <property type="match status" value="1"/>
</dbReference>
<dbReference type="SUPFAM" id="SSF56176">
    <property type="entry name" value="FAD-binding/transporter-associated domain-like"/>
    <property type="match status" value="1"/>
</dbReference>
<keyword evidence="6" id="KW-1185">Reference proteome</keyword>
<protein>
    <submittedName>
        <fullName evidence="5">Glycolate oxidase FAD binding subunit</fullName>
    </submittedName>
</protein>
<feature type="compositionally biased region" description="Polar residues" evidence="3">
    <location>
        <begin position="1"/>
        <end position="13"/>
    </location>
</feature>
<reference evidence="5 6" key="1">
    <citation type="submission" date="2016-10" db="EMBL/GenBank/DDBJ databases">
        <authorList>
            <person name="de Groot N.N."/>
        </authorList>
    </citation>
    <scope>NUCLEOTIDE SEQUENCE [LARGE SCALE GENOMIC DNA]</scope>
    <source>
        <strain evidence="5 6">DSM 22024</strain>
    </source>
</reference>
<dbReference type="InterPro" id="IPR016164">
    <property type="entry name" value="FAD-linked_Oxase-like_C"/>
</dbReference>
<evidence type="ECO:0000259" key="4">
    <source>
        <dbReference type="PROSITE" id="PS51387"/>
    </source>
</evidence>
<dbReference type="Pfam" id="PF01565">
    <property type="entry name" value="FAD_binding_4"/>
    <property type="match status" value="1"/>
</dbReference>
<dbReference type="PANTHER" id="PTHR11748:SF103">
    <property type="entry name" value="GLYCOLATE OXIDASE SUBUNIT GLCE"/>
    <property type="match status" value="1"/>
</dbReference>
<evidence type="ECO:0000256" key="1">
    <source>
        <dbReference type="ARBA" id="ARBA00022630"/>
    </source>
</evidence>